<dbReference type="AlphaFoldDB" id="Q3SJ91"/>
<feature type="chain" id="PRO_5004229017" description="DUF4426 domain-containing protein" evidence="1">
    <location>
        <begin position="31"/>
        <end position="160"/>
    </location>
</feature>
<dbReference type="HOGENOM" id="CLU_106191_0_0_4"/>
<accession>Q3SJ91</accession>
<keyword evidence="3" id="KW-1185">Reference proteome</keyword>
<dbReference type="eggNOG" id="ENOG5030WJZ">
    <property type="taxonomic scope" value="Bacteria"/>
</dbReference>
<gene>
    <name evidence="2" type="ordered locus">Tbd_1323</name>
</gene>
<reference evidence="2 3" key="1">
    <citation type="journal article" date="2006" name="J. Bacteriol.">
        <title>The genome sequence of the obligately chemolithoautotrophic, facultatively anaerobic bacterium Thiobacillus denitrificans.</title>
        <authorList>
            <person name="Beller H.R."/>
            <person name="Chain P.S."/>
            <person name="Letain T.E."/>
            <person name="Chakicherla A."/>
            <person name="Larimer F.W."/>
            <person name="Richardson P.M."/>
            <person name="Coleman M.A."/>
            <person name="Wood A.P."/>
            <person name="Kelly D.P."/>
        </authorList>
    </citation>
    <scope>NUCLEOTIDE SEQUENCE [LARGE SCALE GENOMIC DNA]</scope>
    <source>
        <strain evidence="2 3">ATCC 25259</strain>
    </source>
</reference>
<keyword evidence="1" id="KW-0732">Signal</keyword>
<organism evidence="2 3">
    <name type="scientific">Thiobacillus denitrificans (strain ATCC 25259 / T1)</name>
    <dbReference type="NCBI Taxonomy" id="292415"/>
    <lineage>
        <taxon>Bacteria</taxon>
        <taxon>Pseudomonadati</taxon>
        <taxon>Pseudomonadota</taxon>
        <taxon>Betaproteobacteria</taxon>
        <taxon>Nitrosomonadales</taxon>
        <taxon>Thiobacillaceae</taxon>
        <taxon>Thiobacillus</taxon>
    </lineage>
</organism>
<dbReference type="STRING" id="292415.Tbd_1323"/>
<protein>
    <recommendedName>
        <fullName evidence="4">DUF4426 domain-containing protein</fullName>
    </recommendedName>
</protein>
<evidence type="ECO:0008006" key="4">
    <source>
        <dbReference type="Google" id="ProtNLM"/>
    </source>
</evidence>
<proteinExistence type="predicted"/>
<dbReference type="EMBL" id="CP000116">
    <property type="protein sequence ID" value="AAZ97276.1"/>
    <property type="molecule type" value="Genomic_DNA"/>
</dbReference>
<sequence length="160" mass="17891">MHTQLARRFRPTAWAAIGLLSLNVSFAAEAPRDFQIVDGVAIYLGVVPAQIIQGHPKEHEERRMHGGVPASRYRHHLMVAPFDAASGRRIEDAQVTAAVTELGLASKRKTLEPMRIDDTVSYGNYFDIRSNGTYRIEVEIRRPGHAGPIKATFNHRHFAP</sequence>
<dbReference type="Gene3D" id="2.60.40.2480">
    <property type="entry name" value="Periplasmic metal-binding protein Tp34-type"/>
    <property type="match status" value="1"/>
</dbReference>
<dbReference type="Proteomes" id="UP000008291">
    <property type="component" value="Chromosome"/>
</dbReference>
<name>Q3SJ91_THIDA</name>
<evidence type="ECO:0000256" key="1">
    <source>
        <dbReference type="SAM" id="SignalP"/>
    </source>
</evidence>
<evidence type="ECO:0000313" key="3">
    <source>
        <dbReference type="Proteomes" id="UP000008291"/>
    </source>
</evidence>
<dbReference type="KEGG" id="tbd:Tbd_1323"/>
<dbReference type="InterPro" id="IPR038482">
    <property type="entry name" value="Tp34-type_sf"/>
</dbReference>
<evidence type="ECO:0000313" key="2">
    <source>
        <dbReference type="EMBL" id="AAZ97276.1"/>
    </source>
</evidence>
<dbReference type="RefSeq" id="WP_011311835.1">
    <property type="nucleotide sequence ID" value="NC_007404.1"/>
</dbReference>
<feature type="signal peptide" evidence="1">
    <location>
        <begin position="1"/>
        <end position="30"/>
    </location>
</feature>